<name>A0A840B1R7_9SPHN</name>
<dbReference type="PANTHER" id="PTHR35802:SF1">
    <property type="entry name" value="PROTEASE SYNTHASE AND SPORULATION PROTEIN PAI 2"/>
    <property type="match status" value="1"/>
</dbReference>
<keyword evidence="2" id="KW-1185">Reference proteome</keyword>
<evidence type="ECO:0000313" key="2">
    <source>
        <dbReference type="Proteomes" id="UP000581447"/>
    </source>
</evidence>
<sequence>MHPNAAFRWEDRAAMRALAKDISFGMLFLNTPDGPHVAHLPFVFLDDDRIGFHMARNNAIARHLDGAEALFVINGPDGYISPDYYGIPDQVPTWNYVAVELVGAVRKMDEAALIAQSDALSHHQELKLAPKPVWTRAKMADGMLEKMLRGIYGFEMQITTWRSTLKLGQNKAEAVRLSAADGAEEAGNGAIANAMRNLT</sequence>
<dbReference type="Gene3D" id="2.30.110.10">
    <property type="entry name" value="Electron Transport, Fmn-binding Protein, Chain A"/>
    <property type="match status" value="1"/>
</dbReference>
<comment type="caution">
    <text evidence="1">The sequence shown here is derived from an EMBL/GenBank/DDBJ whole genome shotgun (WGS) entry which is preliminary data.</text>
</comment>
<proteinExistence type="predicted"/>
<dbReference type="InterPro" id="IPR007396">
    <property type="entry name" value="TR_PAI2-type"/>
</dbReference>
<dbReference type="Pfam" id="PF04299">
    <property type="entry name" value="FMN_bind_2"/>
    <property type="match status" value="1"/>
</dbReference>
<protein>
    <submittedName>
        <fullName evidence="1">Transcriptional regulator</fullName>
    </submittedName>
</protein>
<dbReference type="SUPFAM" id="SSF50475">
    <property type="entry name" value="FMN-binding split barrel"/>
    <property type="match status" value="1"/>
</dbReference>
<organism evidence="1 2">
    <name type="scientific">Sphingorhabdus rigui</name>
    <dbReference type="NCBI Taxonomy" id="1282858"/>
    <lineage>
        <taxon>Bacteria</taxon>
        <taxon>Pseudomonadati</taxon>
        <taxon>Pseudomonadota</taxon>
        <taxon>Alphaproteobacteria</taxon>
        <taxon>Sphingomonadales</taxon>
        <taxon>Sphingomonadaceae</taxon>
        <taxon>Sphingorhabdus</taxon>
    </lineage>
</organism>
<accession>A0A840B1R7</accession>
<dbReference type="EMBL" id="JACIEA010000001">
    <property type="protein sequence ID" value="MBB3942514.1"/>
    <property type="molecule type" value="Genomic_DNA"/>
</dbReference>
<dbReference type="PANTHER" id="PTHR35802">
    <property type="entry name" value="PROTEASE SYNTHASE AND SPORULATION PROTEIN PAI 2"/>
    <property type="match status" value="1"/>
</dbReference>
<dbReference type="InterPro" id="IPR012349">
    <property type="entry name" value="Split_barrel_FMN-bd"/>
</dbReference>
<gene>
    <name evidence="1" type="ORF">GGR91_000736</name>
</gene>
<reference evidence="1 2" key="1">
    <citation type="submission" date="2020-08" db="EMBL/GenBank/DDBJ databases">
        <title>Genomic Encyclopedia of Type Strains, Phase IV (KMG-IV): sequencing the most valuable type-strain genomes for metagenomic binning, comparative biology and taxonomic classification.</title>
        <authorList>
            <person name="Goeker M."/>
        </authorList>
    </citation>
    <scope>NUCLEOTIDE SEQUENCE [LARGE SCALE GENOMIC DNA]</scope>
    <source>
        <strain evidence="1 2">DSM 29050</strain>
    </source>
</reference>
<dbReference type="PIRSF" id="PIRSF010372">
    <property type="entry name" value="PaiB"/>
    <property type="match status" value="1"/>
</dbReference>
<dbReference type="AlphaFoldDB" id="A0A840B1R7"/>
<dbReference type="RefSeq" id="WP_183940165.1">
    <property type="nucleotide sequence ID" value="NZ_BAABBG010000001.1"/>
</dbReference>
<dbReference type="Proteomes" id="UP000581447">
    <property type="component" value="Unassembled WGS sequence"/>
</dbReference>
<evidence type="ECO:0000313" key="1">
    <source>
        <dbReference type="EMBL" id="MBB3942514.1"/>
    </source>
</evidence>